<evidence type="ECO:0000313" key="1">
    <source>
        <dbReference type="EMBL" id="KAF6208964.1"/>
    </source>
</evidence>
<gene>
    <name evidence="1" type="ORF">GE061_014707</name>
</gene>
<name>A0A6A4JIP3_APOLU</name>
<comment type="caution">
    <text evidence="1">The sequence shown here is derived from an EMBL/GenBank/DDBJ whole genome shotgun (WGS) entry which is preliminary data.</text>
</comment>
<proteinExistence type="predicted"/>
<sequence>MRIFSCKLRSEFRQEVTTKDLLWLSEPKQTQDSVCLDKYENERCQQQRTTQSILLSEAPVGVEIIV</sequence>
<evidence type="ECO:0000313" key="2">
    <source>
        <dbReference type="Proteomes" id="UP000466442"/>
    </source>
</evidence>
<dbReference type="AlphaFoldDB" id="A0A6A4JIP3"/>
<accession>A0A6A4JIP3</accession>
<protein>
    <submittedName>
        <fullName evidence="1">Uncharacterized protein</fullName>
    </submittedName>
</protein>
<dbReference type="Proteomes" id="UP000466442">
    <property type="component" value="Unassembled WGS sequence"/>
</dbReference>
<dbReference type="EMBL" id="WIXP02000006">
    <property type="protein sequence ID" value="KAF6208964.1"/>
    <property type="molecule type" value="Genomic_DNA"/>
</dbReference>
<organism evidence="1 2">
    <name type="scientific">Apolygus lucorum</name>
    <name type="common">Small green plant bug</name>
    <name type="synonym">Lygocoris lucorum</name>
    <dbReference type="NCBI Taxonomy" id="248454"/>
    <lineage>
        <taxon>Eukaryota</taxon>
        <taxon>Metazoa</taxon>
        <taxon>Ecdysozoa</taxon>
        <taxon>Arthropoda</taxon>
        <taxon>Hexapoda</taxon>
        <taxon>Insecta</taxon>
        <taxon>Pterygota</taxon>
        <taxon>Neoptera</taxon>
        <taxon>Paraneoptera</taxon>
        <taxon>Hemiptera</taxon>
        <taxon>Heteroptera</taxon>
        <taxon>Panheteroptera</taxon>
        <taxon>Cimicomorpha</taxon>
        <taxon>Miridae</taxon>
        <taxon>Mirini</taxon>
        <taxon>Apolygus</taxon>
    </lineage>
</organism>
<keyword evidence="2" id="KW-1185">Reference proteome</keyword>
<reference evidence="1" key="1">
    <citation type="journal article" date="2021" name="Mol. Ecol. Resour.">
        <title>Apolygus lucorum genome provides insights into omnivorousness and mesophyll feeding.</title>
        <authorList>
            <person name="Liu Y."/>
            <person name="Liu H."/>
            <person name="Wang H."/>
            <person name="Huang T."/>
            <person name="Liu B."/>
            <person name="Yang B."/>
            <person name="Yin L."/>
            <person name="Li B."/>
            <person name="Zhang Y."/>
            <person name="Zhang S."/>
            <person name="Jiang F."/>
            <person name="Zhang X."/>
            <person name="Ren Y."/>
            <person name="Wang B."/>
            <person name="Wang S."/>
            <person name="Lu Y."/>
            <person name="Wu K."/>
            <person name="Fan W."/>
            <person name="Wang G."/>
        </authorList>
    </citation>
    <scope>NUCLEOTIDE SEQUENCE</scope>
    <source>
        <strain evidence="1">12Hb</strain>
    </source>
</reference>